<evidence type="ECO:0000256" key="16">
    <source>
        <dbReference type="ARBA" id="ARBA00042798"/>
    </source>
</evidence>
<evidence type="ECO:0000256" key="9">
    <source>
        <dbReference type="ARBA" id="ARBA00023204"/>
    </source>
</evidence>
<evidence type="ECO:0000256" key="10">
    <source>
        <dbReference type="ARBA" id="ARBA00035861"/>
    </source>
</evidence>
<keyword evidence="19" id="KW-1185">Reference proteome</keyword>
<proteinExistence type="inferred from homology"/>
<evidence type="ECO:0000256" key="3">
    <source>
        <dbReference type="ARBA" id="ARBA00022457"/>
    </source>
</evidence>
<evidence type="ECO:0000313" key="19">
    <source>
        <dbReference type="Proteomes" id="UP000628710"/>
    </source>
</evidence>
<evidence type="ECO:0000256" key="14">
    <source>
        <dbReference type="ARBA" id="ARBA00041592"/>
    </source>
</evidence>
<keyword evidence="5" id="KW-0479">Metal-binding</keyword>
<dbReference type="InterPro" id="IPR020084">
    <property type="entry name" value="NUDIX_hydrolase_CS"/>
</dbReference>
<evidence type="ECO:0000256" key="4">
    <source>
        <dbReference type="ARBA" id="ARBA00022705"/>
    </source>
</evidence>
<evidence type="ECO:0000256" key="12">
    <source>
        <dbReference type="ARBA" id="ARBA00038905"/>
    </source>
</evidence>
<evidence type="ECO:0000256" key="2">
    <source>
        <dbReference type="ARBA" id="ARBA00005582"/>
    </source>
</evidence>
<dbReference type="InterPro" id="IPR015797">
    <property type="entry name" value="NUDIX_hydrolase-like_dom_sf"/>
</dbReference>
<evidence type="ECO:0000256" key="7">
    <source>
        <dbReference type="ARBA" id="ARBA00022801"/>
    </source>
</evidence>
<feature type="domain" description="Nudix hydrolase" evidence="17">
    <location>
        <begin position="2"/>
        <end position="126"/>
    </location>
</feature>
<dbReference type="GO" id="GO:0044715">
    <property type="term" value="F:8-oxo-dGDP phosphatase activity"/>
    <property type="evidence" value="ECO:0007669"/>
    <property type="project" value="TreeGrafter"/>
</dbReference>
<evidence type="ECO:0000256" key="8">
    <source>
        <dbReference type="ARBA" id="ARBA00022842"/>
    </source>
</evidence>
<dbReference type="GO" id="GO:0006260">
    <property type="term" value="P:DNA replication"/>
    <property type="evidence" value="ECO:0007669"/>
    <property type="project" value="UniProtKB-KW"/>
</dbReference>
<dbReference type="GO" id="GO:0006281">
    <property type="term" value="P:DNA repair"/>
    <property type="evidence" value="ECO:0007669"/>
    <property type="project" value="UniProtKB-KW"/>
</dbReference>
<dbReference type="RefSeq" id="WP_199468961.1">
    <property type="nucleotide sequence ID" value="NZ_JAEMNX010000015.1"/>
</dbReference>
<dbReference type="Gene3D" id="3.90.79.10">
    <property type="entry name" value="Nucleoside Triphosphate Pyrophosphohydrolase"/>
    <property type="match status" value="1"/>
</dbReference>
<dbReference type="GO" id="GO:0035539">
    <property type="term" value="F:8-oxo-7,8-dihydrodeoxyguanosine triphosphate pyrophosphatase activity"/>
    <property type="evidence" value="ECO:0007669"/>
    <property type="project" value="UniProtKB-EC"/>
</dbReference>
<comment type="similarity">
    <text evidence="2">Belongs to the Nudix hydrolase family.</text>
</comment>
<organism evidence="18 19">
    <name type="scientific">Marinomonas transparens</name>
    <dbReference type="NCBI Taxonomy" id="2795388"/>
    <lineage>
        <taxon>Bacteria</taxon>
        <taxon>Pseudomonadati</taxon>
        <taxon>Pseudomonadota</taxon>
        <taxon>Gammaproteobacteria</taxon>
        <taxon>Oceanospirillales</taxon>
        <taxon>Oceanospirillaceae</taxon>
        <taxon>Marinomonas</taxon>
    </lineage>
</organism>
<dbReference type="InterPro" id="IPR047127">
    <property type="entry name" value="MutT-like"/>
</dbReference>
<dbReference type="Proteomes" id="UP000628710">
    <property type="component" value="Unassembled WGS sequence"/>
</dbReference>
<dbReference type="GO" id="GO:0044716">
    <property type="term" value="F:8-oxo-GDP phosphatase activity"/>
    <property type="evidence" value="ECO:0007669"/>
    <property type="project" value="TreeGrafter"/>
</dbReference>
<evidence type="ECO:0000313" key="18">
    <source>
        <dbReference type="EMBL" id="MBJ7538551.1"/>
    </source>
</evidence>
<gene>
    <name evidence="18" type="ORF">I8J31_12770</name>
</gene>
<evidence type="ECO:0000256" key="1">
    <source>
        <dbReference type="ARBA" id="ARBA00001946"/>
    </source>
</evidence>
<comment type="cofactor">
    <cofactor evidence="1">
        <name>Mg(2+)</name>
        <dbReference type="ChEBI" id="CHEBI:18420"/>
    </cofactor>
</comment>
<comment type="catalytic activity">
    <reaction evidence="11">
        <text>8-oxo-GTP + H2O = 8-oxo-GMP + diphosphate + H(+)</text>
        <dbReference type="Rhea" id="RHEA:67616"/>
        <dbReference type="ChEBI" id="CHEBI:15377"/>
        <dbReference type="ChEBI" id="CHEBI:15378"/>
        <dbReference type="ChEBI" id="CHEBI:33019"/>
        <dbReference type="ChEBI" id="CHEBI:143553"/>
        <dbReference type="ChEBI" id="CHEBI:145694"/>
    </reaction>
</comment>
<protein>
    <recommendedName>
        <fullName evidence="13">8-oxo-dGTP diphosphatase</fullName>
        <ecNumber evidence="12">3.6.1.55</ecNumber>
    </recommendedName>
    <alternativeName>
        <fullName evidence="16">7,8-dihydro-8-oxoguanine-triphosphatase</fullName>
    </alternativeName>
    <alternativeName>
        <fullName evidence="15">Mutator protein MutT</fullName>
    </alternativeName>
    <alternativeName>
        <fullName evidence="14">dGTP pyrophosphohydrolase</fullName>
    </alternativeName>
</protein>
<dbReference type="GO" id="GO:0046872">
    <property type="term" value="F:metal ion binding"/>
    <property type="evidence" value="ECO:0007669"/>
    <property type="project" value="UniProtKB-KW"/>
</dbReference>
<dbReference type="EMBL" id="JAEMNX010000015">
    <property type="protein sequence ID" value="MBJ7538551.1"/>
    <property type="molecule type" value="Genomic_DNA"/>
</dbReference>
<keyword evidence="3" id="KW-0515">Mutator protein</keyword>
<evidence type="ECO:0000256" key="11">
    <source>
        <dbReference type="ARBA" id="ARBA00036904"/>
    </source>
</evidence>
<sequence length="132" mass="15199">MQVHECVSFILLRDNRVLLEKRSKDKAHDPNLIAIPGGHMEQGETREQTLLRELKEELDIVPNAYNYLCSLYHPTGELQLIHYYVVTSWTGNILSLEADEVTWHPLDANPIDIAADKIALAEYQRLQMLFAK</sequence>
<dbReference type="AlphaFoldDB" id="A0A934JUG5"/>
<name>A0A934JUG5_9GAMM</name>
<evidence type="ECO:0000256" key="5">
    <source>
        <dbReference type="ARBA" id="ARBA00022723"/>
    </source>
</evidence>
<dbReference type="PROSITE" id="PS51462">
    <property type="entry name" value="NUDIX"/>
    <property type="match status" value="1"/>
</dbReference>
<dbReference type="EC" id="3.6.1.55" evidence="12"/>
<evidence type="ECO:0000256" key="13">
    <source>
        <dbReference type="ARBA" id="ARBA00040794"/>
    </source>
</evidence>
<dbReference type="GO" id="GO:0008413">
    <property type="term" value="F:8-oxo-7,8-dihydroguanosine triphosphate pyrophosphatase activity"/>
    <property type="evidence" value="ECO:0007669"/>
    <property type="project" value="TreeGrafter"/>
</dbReference>
<comment type="caution">
    <text evidence="18">The sequence shown here is derived from an EMBL/GenBank/DDBJ whole genome shotgun (WGS) entry which is preliminary data.</text>
</comment>
<keyword evidence="7" id="KW-0378">Hydrolase</keyword>
<dbReference type="PANTHER" id="PTHR47707:SF1">
    <property type="entry name" value="NUDIX HYDROLASE FAMILY PROTEIN"/>
    <property type="match status" value="1"/>
</dbReference>
<dbReference type="PANTHER" id="PTHR47707">
    <property type="entry name" value="8-OXO-DGTP DIPHOSPHATASE"/>
    <property type="match status" value="1"/>
</dbReference>
<evidence type="ECO:0000259" key="17">
    <source>
        <dbReference type="PROSITE" id="PS51462"/>
    </source>
</evidence>
<dbReference type="PROSITE" id="PS00893">
    <property type="entry name" value="NUDIX_BOX"/>
    <property type="match status" value="1"/>
</dbReference>
<keyword evidence="6" id="KW-0227">DNA damage</keyword>
<keyword evidence="9" id="KW-0234">DNA repair</keyword>
<accession>A0A934JUG5</accession>
<evidence type="ECO:0000256" key="15">
    <source>
        <dbReference type="ARBA" id="ARBA00041979"/>
    </source>
</evidence>
<keyword evidence="8" id="KW-0460">Magnesium</keyword>
<comment type="catalytic activity">
    <reaction evidence="10">
        <text>8-oxo-dGTP + H2O = 8-oxo-dGMP + diphosphate + H(+)</text>
        <dbReference type="Rhea" id="RHEA:31575"/>
        <dbReference type="ChEBI" id="CHEBI:15377"/>
        <dbReference type="ChEBI" id="CHEBI:15378"/>
        <dbReference type="ChEBI" id="CHEBI:33019"/>
        <dbReference type="ChEBI" id="CHEBI:63224"/>
        <dbReference type="ChEBI" id="CHEBI:77896"/>
        <dbReference type="EC" id="3.6.1.55"/>
    </reaction>
</comment>
<dbReference type="InterPro" id="IPR000086">
    <property type="entry name" value="NUDIX_hydrolase_dom"/>
</dbReference>
<reference evidence="18" key="1">
    <citation type="submission" date="2020-12" db="EMBL/GenBank/DDBJ databases">
        <title>Marinomonas arctica sp. nov., a psychrotolerant bacterium isolated from the Arctic.</title>
        <authorList>
            <person name="Zhang Y."/>
        </authorList>
    </citation>
    <scope>NUCLEOTIDE SEQUENCE</scope>
    <source>
        <strain evidence="18">C1424</strain>
    </source>
</reference>
<dbReference type="Pfam" id="PF00293">
    <property type="entry name" value="NUDIX"/>
    <property type="match status" value="1"/>
</dbReference>
<dbReference type="SUPFAM" id="SSF55811">
    <property type="entry name" value="Nudix"/>
    <property type="match status" value="1"/>
</dbReference>
<keyword evidence="4" id="KW-0235">DNA replication</keyword>
<evidence type="ECO:0000256" key="6">
    <source>
        <dbReference type="ARBA" id="ARBA00022763"/>
    </source>
</evidence>